<dbReference type="EMBL" id="GGEC01009289">
    <property type="protein sequence ID" value="MBW89772.1"/>
    <property type="molecule type" value="Transcribed_RNA"/>
</dbReference>
<organism evidence="1">
    <name type="scientific">Rhizophora mucronata</name>
    <name type="common">Asiatic mangrove</name>
    <dbReference type="NCBI Taxonomy" id="61149"/>
    <lineage>
        <taxon>Eukaryota</taxon>
        <taxon>Viridiplantae</taxon>
        <taxon>Streptophyta</taxon>
        <taxon>Embryophyta</taxon>
        <taxon>Tracheophyta</taxon>
        <taxon>Spermatophyta</taxon>
        <taxon>Magnoliopsida</taxon>
        <taxon>eudicotyledons</taxon>
        <taxon>Gunneridae</taxon>
        <taxon>Pentapetalae</taxon>
        <taxon>rosids</taxon>
        <taxon>fabids</taxon>
        <taxon>Malpighiales</taxon>
        <taxon>Rhizophoraceae</taxon>
        <taxon>Rhizophora</taxon>
    </lineage>
</organism>
<reference evidence="1" key="1">
    <citation type="submission" date="2018-02" db="EMBL/GenBank/DDBJ databases">
        <title>Rhizophora mucronata_Transcriptome.</title>
        <authorList>
            <person name="Meera S.P."/>
            <person name="Sreeshan A."/>
            <person name="Augustine A."/>
        </authorList>
    </citation>
    <scope>NUCLEOTIDE SEQUENCE</scope>
    <source>
        <tissue evidence="1">Leaf</tissue>
    </source>
</reference>
<evidence type="ECO:0000313" key="1">
    <source>
        <dbReference type="EMBL" id="MBW89772.1"/>
    </source>
</evidence>
<sequence>MKINCIKSFVPLEKPFPKRSQRQWPLRQEHKCNFRNSLEGMFWYPRNKRSSPEQLFVTHLVKQIRRRPNPMFQSGRFIKARLIT</sequence>
<accession>A0A2P2J8G7</accession>
<name>A0A2P2J8G7_RHIMU</name>
<proteinExistence type="predicted"/>
<protein>
    <submittedName>
        <fullName evidence="1">Uncharacterized protein</fullName>
    </submittedName>
</protein>
<dbReference type="AlphaFoldDB" id="A0A2P2J8G7"/>